<dbReference type="KEGG" id="rsz:130512774"/>
<reference evidence="2" key="1">
    <citation type="journal article" date="2019" name="Database">
        <title>The radish genome database (RadishGD): an integrated information resource for radish genomics.</title>
        <authorList>
            <person name="Yu H.J."/>
            <person name="Baek S."/>
            <person name="Lee Y.J."/>
            <person name="Cho A."/>
            <person name="Mun J.H."/>
        </authorList>
    </citation>
    <scope>NUCLEOTIDE SEQUENCE [LARGE SCALE GENOMIC DNA]</scope>
    <source>
        <strain evidence="2">cv. WK10039</strain>
    </source>
</reference>
<dbReference type="Proteomes" id="UP000504610">
    <property type="component" value="Chromosome 5"/>
</dbReference>
<dbReference type="CDD" id="cd00303">
    <property type="entry name" value="retropepsin_like"/>
    <property type="match status" value="1"/>
</dbReference>
<feature type="region of interest" description="Disordered" evidence="1">
    <location>
        <begin position="57"/>
        <end position="89"/>
    </location>
</feature>
<reference evidence="3" key="2">
    <citation type="submission" date="2025-08" db="UniProtKB">
        <authorList>
            <consortium name="RefSeq"/>
        </authorList>
    </citation>
    <scope>IDENTIFICATION</scope>
    <source>
        <tissue evidence="3">Leaf</tissue>
    </source>
</reference>
<gene>
    <name evidence="3" type="primary">LOC130512774</name>
</gene>
<accession>A0A9W3DU11</accession>
<dbReference type="AlphaFoldDB" id="A0A9W3DU11"/>
<feature type="compositionally biased region" description="Polar residues" evidence="1">
    <location>
        <begin position="57"/>
        <end position="72"/>
    </location>
</feature>
<evidence type="ECO:0000256" key="1">
    <source>
        <dbReference type="SAM" id="MobiDB-lite"/>
    </source>
</evidence>
<proteinExistence type="predicted"/>
<feature type="region of interest" description="Disordered" evidence="1">
    <location>
        <begin position="196"/>
        <end position="228"/>
    </location>
</feature>
<dbReference type="InterPro" id="IPR021109">
    <property type="entry name" value="Peptidase_aspartic_dom_sf"/>
</dbReference>
<feature type="region of interest" description="Disordered" evidence="1">
    <location>
        <begin position="17"/>
        <end position="41"/>
    </location>
</feature>
<name>A0A9W3DU11_RAPSA</name>
<evidence type="ECO:0000313" key="3">
    <source>
        <dbReference type="RefSeq" id="XP_056867063.1"/>
    </source>
</evidence>
<dbReference type="SUPFAM" id="SSF50630">
    <property type="entry name" value="Acid proteases"/>
    <property type="match status" value="1"/>
</dbReference>
<dbReference type="OrthoDB" id="1108126at2759"/>
<dbReference type="RefSeq" id="XP_056867063.1">
    <property type="nucleotide sequence ID" value="XM_057011083.1"/>
</dbReference>
<organism evidence="2 3">
    <name type="scientific">Raphanus sativus</name>
    <name type="common">Radish</name>
    <name type="synonym">Raphanus raphanistrum var. sativus</name>
    <dbReference type="NCBI Taxonomy" id="3726"/>
    <lineage>
        <taxon>Eukaryota</taxon>
        <taxon>Viridiplantae</taxon>
        <taxon>Streptophyta</taxon>
        <taxon>Embryophyta</taxon>
        <taxon>Tracheophyta</taxon>
        <taxon>Spermatophyta</taxon>
        <taxon>Magnoliopsida</taxon>
        <taxon>eudicotyledons</taxon>
        <taxon>Gunneridae</taxon>
        <taxon>Pentapetalae</taxon>
        <taxon>rosids</taxon>
        <taxon>malvids</taxon>
        <taxon>Brassicales</taxon>
        <taxon>Brassicaceae</taxon>
        <taxon>Brassiceae</taxon>
        <taxon>Raphanus</taxon>
    </lineage>
</organism>
<feature type="compositionally biased region" description="Polar residues" evidence="1">
    <location>
        <begin position="17"/>
        <end position="37"/>
    </location>
</feature>
<dbReference type="GeneID" id="130512774"/>
<dbReference type="PANTHER" id="PTHR33067">
    <property type="entry name" value="RNA-DIRECTED DNA POLYMERASE-RELATED"/>
    <property type="match status" value="1"/>
</dbReference>
<keyword evidence="2" id="KW-1185">Reference proteome</keyword>
<dbReference type="Gene3D" id="2.40.70.10">
    <property type="entry name" value="Acid Proteases"/>
    <property type="match status" value="1"/>
</dbReference>
<evidence type="ECO:0000313" key="2">
    <source>
        <dbReference type="Proteomes" id="UP000504610"/>
    </source>
</evidence>
<protein>
    <submittedName>
        <fullName evidence="3">Uncharacterized protein LOC130512774</fullName>
    </submittedName>
</protein>
<sequence>MTQTTDGALKLIENMAASSANENQESNRSKKGNSVHTQKIDELTAKVDQLLQNNQAQGSGYQNTIPQSNQQAVPAASAPTAGNSPPDDMKNLNIMMQQMLQNQQLQVKALNQVTIDINTRMDSMFTELNSKYDTVSNHIKKIDVQLAQTAETVKKQQEIIRGKSVMNPRVEHCNATEQRREKSEEKQAEQLFAETVLGAEQRTEQSASSRETAPATAPAPDGSTDIPPVRVYVPKVPYPIPPRHLKVLPKVDDPGKFAFPCSIAGEEFEEALCDSGSCVNLVSKAIVDKLGIADVEPSQVTLTFANSSRAVPYGTIRNLPVQVGDCVLHTEFQVVEMNKDHEMPLILGRTFMATVGAIVDMPNERVSFSHINKNVFYQAVPTRFQKLHASCISVFSGEKLKVVPRKELEKNSEIKEVQDGDPHTDTHTLSGNAKVKEKVHKKRVKGDPTMTLTPHWCDEKSIEYEVKCKGTSKPFSKVRVILTDELKEKGEAAVKGLLSRVLKLNMSDCGACFGTSPHAQPD</sequence>
<dbReference type="PANTHER" id="PTHR33067:SF9">
    <property type="entry name" value="RNA-DIRECTED DNA POLYMERASE"/>
    <property type="match status" value="1"/>
</dbReference>